<organism evidence="2 3">
    <name type="scientific">Megalops atlanticus</name>
    <name type="common">Tarpon</name>
    <name type="synonym">Clupea gigantea</name>
    <dbReference type="NCBI Taxonomy" id="7932"/>
    <lineage>
        <taxon>Eukaryota</taxon>
        <taxon>Metazoa</taxon>
        <taxon>Chordata</taxon>
        <taxon>Craniata</taxon>
        <taxon>Vertebrata</taxon>
        <taxon>Euteleostomi</taxon>
        <taxon>Actinopterygii</taxon>
        <taxon>Neopterygii</taxon>
        <taxon>Teleostei</taxon>
        <taxon>Elopiformes</taxon>
        <taxon>Megalopidae</taxon>
        <taxon>Megalops</taxon>
    </lineage>
</organism>
<feature type="compositionally biased region" description="Pro residues" evidence="1">
    <location>
        <begin position="54"/>
        <end position="67"/>
    </location>
</feature>
<feature type="region of interest" description="Disordered" evidence="1">
    <location>
        <begin position="51"/>
        <end position="186"/>
    </location>
</feature>
<gene>
    <name evidence="2" type="ORF">MATL_G00214820</name>
</gene>
<protein>
    <recommendedName>
        <fullName evidence="4">Amino acid transporter</fullName>
    </recommendedName>
</protein>
<dbReference type="Proteomes" id="UP001046870">
    <property type="component" value="Chromosome 19"/>
</dbReference>
<dbReference type="OrthoDB" id="5877963at2759"/>
<keyword evidence="3" id="KW-1185">Reference proteome</keyword>
<evidence type="ECO:0000313" key="3">
    <source>
        <dbReference type="Proteomes" id="UP001046870"/>
    </source>
</evidence>
<dbReference type="AlphaFoldDB" id="A0A9D3PIA7"/>
<evidence type="ECO:0000313" key="2">
    <source>
        <dbReference type="EMBL" id="KAG7459828.1"/>
    </source>
</evidence>
<evidence type="ECO:0000256" key="1">
    <source>
        <dbReference type="SAM" id="MobiDB-lite"/>
    </source>
</evidence>
<feature type="compositionally biased region" description="Low complexity" evidence="1">
    <location>
        <begin position="68"/>
        <end position="78"/>
    </location>
</feature>
<evidence type="ECO:0008006" key="4">
    <source>
        <dbReference type="Google" id="ProtNLM"/>
    </source>
</evidence>
<dbReference type="EMBL" id="JAFDVH010000019">
    <property type="protein sequence ID" value="KAG7459828.1"/>
    <property type="molecule type" value="Genomic_DNA"/>
</dbReference>
<proteinExistence type="predicted"/>
<reference evidence="2" key="1">
    <citation type="submission" date="2021-01" db="EMBL/GenBank/DDBJ databases">
        <authorList>
            <person name="Zahm M."/>
            <person name="Roques C."/>
            <person name="Cabau C."/>
            <person name="Klopp C."/>
            <person name="Donnadieu C."/>
            <person name="Jouanno E."/>
            <person name="Lampietro C."/>
            <person name="Louis A."/>
            <person name="Herpin A."/>
            <person name="Echchiki A."/>
            <person name="Berthelot C."/>
            <person name="Parey E."/>
            <person name="Roest-Crollius H."/>
            <person name="Braasch I."/>
            <person name="Postlethwait J."/>
            <person name="Bobe J."/>
            <person name="Montfort J."/>
            <person name="Bouchez O."/>
            <person name="Begum T."/>
            <person name="Mejri S."/>
            <person name="Adams A."/>
            <person name="Chen W.-J."/>
            <person name="Guiguen Y."/>
        </authorList>
    </citation>
    <scope>NUCLEOTIDE SEQUENCE</scope>
    <source>
        <strain evidence="2">YG-15Mar2019-1</strain>
        <tissue evidence="2">Brain</tissue>
    </source>
</reference>
<feature type="compositionally biased region" description="Basic and acidic residues" evidence="1">
    <location>
        <begin position="128"/>
        <end position="149"/>
    </location>
</feature>
<comment type="caution">
    <text evidence="2">The sequence shown here is derived from an EMBL/GenBank/DDBJ whole genome shotgun (WGS) entry which is preliminary data.</text>
</comment>
<feature type="compositionally biased region" description="Acidic residues" evidence="1">
    <location>
        <begin position="162"/>
        <end position="172"/>
    </location>
</feature>
<accession>A0A9D3PIA7</accession>
<name>A0A9D3PIA7_MEGAT</name>
<sequence length="186" mass="20869">MRTSINVVGDSFGAGIVDFLSQAELAEIDGDVPLPADVVFPPPILTEMDLVDPLKPPQLPPRSPRPLPLNHHSLSHSPRSIHSHSSRSLCSPSPRPLRTPSPRILHRTEPGYCALPTHDCQIPTPRPSFRERDRQRERLRARERDRGSETEEEEEKERVGDEGSDGEESDDTAYDRRHAIPPCDMP</sequence>